<dbReference type="EMBL" id="CM010725">
    <property type="protein sequence ID" value="RZC82603.1"/>
    <property type="molecule type" value="Genomic_DNA"/>
</dbReference>
<dbReference type="GO" id="GO:0005576">
    <property type="term" value="C:extracellular region"/>
    <property type="evidence" value="ECO:0007669"/>
    <property type="project" value="UniProtKB-SubCell"/>
</dbReference>
<feature type="chain" id="PRO_5021248602" description="Gamma-interferon-inducible lysosomal thiol reductase" evidence="6">
    <location>
        <begin position="25"/>
        <end position="230"/>
    </location>
</feature>
<evidence type="ECO:0000256" key="3">
    <source>
        <dbReference type="ARBA" id="ARBA00022525"/>
    </source>
</evidence>
<feature type="non-terminal residue" evidence="7">
    <location>
        <position position="230"/>
    </location>
</feature>
<sequence>MASSSSALILFSLLIVSFSAPAISKRPSASDEKVTLSLYQTLCLGCSRFIVHQLPKIFEYGLFDIVDLNLVPYGNAKLLKNGTIICQHGPDECFLNTVEACAINIMSQDESFGFIRCVQNFIAEGKIYESPSCLDSNTPDQGNALHKCYTSGLGQKLELQYGNVTAALNPPHKYVPWVTVNEVPLHMDIDNFMKYICKAYKGTSTPKACKELRVGIIPAQPIIPNMKVCR</sequence>
<dbReference type="OMA" id="CHRFILQ"/>
<dbReference type="Gramene" id="RZC82603">
    <property type="protein sequence ID" value="RZC82603"/>
    <property type="gene ID" value="C5167_045390"/>
</dbReference>
<keyword evidence="3" id="KW-0964">Secreted</keyword>
<evidence type="ECO:0008006" key="9">
    <source>
        <dbReference type="Google" id="ProtNLM"/>
    </source>
</evidence>
<keyword evidence="5" id="KW-0325">Glycoprotein</keyword>
<evidence type="ECO:0000256" key="5">
    <source>
        <dbReference type="ARBA" id="ARBA00023180"/>
    </source>
</evidence>
<evidence type="ECO:0000256" key="2">
    <source>
        <dbReference type="ARBA" id="ARBA00005679"/>
    </source>
</evidence>
<name>A0A4Y7LAU1_PAPSO</name>
<evidence type="ECO:0000256" key="1">
    <source>
        <dbReference type="ARBA" id="ARBA00004613"/>
    </source>
</evidence>
<keyword evidence="4 6" id="KW-0732">Signal</keyword>
<dbReference type="Pfam" id="PF03227">
    <property type="entry name" value="GILT"/>
    <property type="match status" value="1"/>
</dbReference>
<dbReference type="InterPro" id="IPR004911">
    <property type="entry name" value="Interferon-induced_GILT"/>
</dbReference>
<evidence type="ECO:0000313" key="7">
    <source>
        <dbReference type="EMBL" id="RZC82603.1"/>
    </source>
</evidence>
<accession>A0A4Y7LAU1</accession>
<proteinExistence type="inferred from homology"/>
<dbReference type="GO" id="GO:0016671">
    <property type="term" value="F:oxidoreductase activity, acting on a sulfur group of donors, disulfide as acceptor"/>
    <property type="evidence" value="ECO:0007669"/>
    <property type="project" value="InterPro"/>
</dbReference>
<feature type="signal peptide" evidence="6">
    <location>
        <begin position="1"/>
        <end position="24"/>
    </location>
</feature>
<dbReference type="PANTHER" id="PTHR13234">
    <property type="entry name" value="GAMMA-INTERFERON INDUCIBLE LYSOSOMAL THIOL REDUCTASE GILT"/>
    <property type="match status" value="1"/>
</dbReference>
<keyword evidence="8" id="KW-1185">Reference proteome</keyword>
<dbReference type="AlphaFoldDB" id="A0A4Y7LAU1"/>
<comment type="subcellular location">
    <subcellularLocation>
        <location evidence="1">Secreted</location>
    </subcellularLocation>
</comment>
<evidence type="ECO:0000313" key="8">
    <source>
        <dbReference type="Proteomes" id="UP000316621"/>
    </source>
</evidence>
<gene>
    <name evidence="7" type="ORF">C5167_045390</name>
</gene>
<reference evidence="7 8" key="1">
    <citation type="journal article" date="2018" name="Science">
        <title>The opium poppy genome and morphinan production.</title>
        <authorList>
            <person name="Guo L."/>
            <person name="Winzer T."/>
            <person name="Yang X."/>
            <person name="Li Y."/>
            <person name="Ning Z."/>
            <person name="He Z."/>
            <person name="Teodor R."/>
            <person name="Lu Y."/>
            <person name="Bowser T.A."/>
            <person name="Graham I.A."/>
            <person name="Ye K."/>
        </authorList>
    </citation>
    <scope>NUCLEOTIDE SEQUENCE [LARGE SCALE GENOMIC DNA]</scope>
    <source>
        <strain evidence="8">cv. HN1</strain>
        <tissue evidence="7">Leaves</tissue>
    </source>
</reference>
<comment type="similarity">
    <text evidence="2">Belongs to the GILT family.</text>
</comment>
<evidence type="ECO:0000256" key="4">
    <source>
        <dbReference type="ARBA" id="ARBA00022729"/>
    </source>
</evidence>
<organism evidence="7 8">
    <name type="scientific">Papaver somniferum</name>
    <name type="common">Opium poppy</name>
    <dbReference type="NCBI Taxonomy" id="3469"/>
    <lineage>
        <taxon>Eukaryota</taxon>
        <taxon>Viridiplantae</taxon>
        <taxon>Streptophyta</taxon>
        <taxon>Embryophyta</taxon>
        <taxon>Tracheophyta</taxon>
        <taxon>Spermatophyta</taxon>
        <taxon>Magnoliopsida</taxon>
        <taxon>Ranunculales</taxon>
        <taxon>Papaveraceae</taxon>
        <taxon>Papaveroideae</taxon>
        <taxon>Papaver</taxon>
    </lineage>
</organism>
<protein>
    <recommendedName>
        <fullName evidence="9">Gamma-interferon-inducible lysosomal thiol reductase</fullName>
    </recommendedName>
</protein>
<evidence type="ECO:0000256" key="6">
    <source>
        <dbReference type="SAM" id="SignalP"/>
    </source>
</evidence>
<dbReference type="PANTHER" id="PTHR13234:SF8">
    <property type="entry name" value="GAMMA-INTERFERON-INDUCIBLE LYSOSOMAL THIOL REDUCTASE"/>
    <property type="match status" value="1"/>
</dbReference>
<dbReference type="Proteomes" id="UP000316621">
    <property type="component" value="Chromosome 11"/>
</dbReference>